<sequence length="33" mass="3529">MNYGVNFLAFKALPTPVVGVTQRNTCSLASNSK</sequence>
<protein>
    <submittedName>
        <fullName evidence="1">Uncharacterized protein</fullName>
    </submittedName>
</protein>
<dbReference type="AlphaFoldDB" id="A0A392V9S8"/>
<evidence type="ECO:0000313" key="2">
    <source>
        <dbReference type="Proteomes" id="UP000265520"/>
    </source>
</evidence>
<accession>A0A392V9S8</accession>
<reference evidence="1 2" key="1">
    <citation type="journal article" date="2018" name="Front. Plant Sci.">
        <title>Red Clover (Trifolium pratense) and Zigzag Clover (T. medium) - A Picture of Genomic Similarities and Differences.</title>
        <authorList>
            <person name="Dluhosova J."/>
            <person name="Istvanek J."/>
            <person name="Nedelnik J."/>
            <person name="Repkova J."/>
        </authorList>
    </citation>
    <scope>NUCLEOTIDE SEQUENCE [LARGE SCALE GENOMIC DNA]</scope>
    <source>
        <strain evidence="2">cv. 10/8</strain>
        <tissue evidence="1">Leaf</tissue>
    </source>
</reference>
<dbReference type="EMBL" id="LXQA011106414">
    <property type="protein sequence ID" value="MCI85078.1"/>
    <property type="molecule type" value="Genomic_DNA"/>
</dbReference>
<evidence type="ECO:0000313" key="1">
    <source>
        <dbReference type="EMBL" id="MCI85078.1"/>
    </source>
</evidence>
<comment type="caution">
    <text evidence="1">The sequence shown here is derived from an EMBL/GenBank/DDBJ whole genome shotgun (WGS) entry which is preliminary data.</text>
</comment>
<proteinExistence type="predicted"/>
<name>A0A392V9S8_9FABA</name>
<organism evidence="1 2">
    <name type="scientific">Trifolium medium</name>
    <dbReference type="NCBI Taxonomy" id="97028"/>
    <lineage>
        <taxon>Eukaryota</taxon>
        <taxon>Viridiplantae</taxon>
        <taxon>Streptophyta</taxon>
        <taxon>Embryophyta</taxon>
        <taxon>Tracheophyta</taxon>
        <taxon>Spermatophyta</taxon>
        <taxon>Magnoliopsida</taxon>
        <taxon>eudicotyledons</taxon>
        <taxon>Gunneridae</taxon>
        <taxon>Pentapetalae</taxon>
        <taxon>rosids</taxon>
        <taxon>fabids</taxon>
        <taxon>Fabales</taxon>
        <taxon>Fabaceae</taxon>
        <taxon>Papilionoideae</taxon>
        <taxon>50 kb inversion clade</taxon>
        <taxon>NPAAA clade</taxon>
        <taxon>Hologalegina</taxon>
        <taxon>IRL clade</taxon>
        <taxon>Trifolieae</taxon>
        <taxon>Trifolium</taxon>
    </lineage>
</organism>
<keyword evidence="2" id="KW-1185">Reference proteome</keyword>
<feature type="non-terminal residue" evidence="1">
    <location>
        <position position="33"/>
    </location>
</feature>
<dbReference type="Proteomes" id="UP000265520">
    <property type="component" value="Unassembled WGS sequence"/>
</dbReference>